<proteinExistence type="predicted"/>
<reference evidence="1" key="2">
    <citation type="submission" date="2018-07" db="EMBL/GenBank/DDBJ databases">
        <authorList>
            <consortium name="NCBI Pathogen Detection Project"/>
        </authorList>
    </citation>
    <scope>NUCLEOTIDE SEQUENCE</scope>
    <source>
        <strain evidence="1">11-2088</strain>
    </source>
</reference>
<keyword evidence="1" id="KW-0808">Transferase</keyword>
<gene>
    <name evidence="1" type="ORF">G4L28_004953</name>
</gene>
<sequence>RTHDEFTKELNEIDNLTWQPLSKEMSDLAEYNYNFL</sequence>
<evidence type="ECO:0000313" key="1">
    <source>
        <dbReference type="EMBL" id="HAE6910142.1"/>
    </source>
</evidence>
<dbReference type="GO" id="GO:0016740">
    <property type="term" value="F:transferase activity"/>
    <property type="evidence" value="ECO:0007669"/>
    <property type="project" value="UniProtKB-KW"/>
</dbReference>
<accession>A0A735HJ88</accession>
<comment type="caution">
    <text evidence="1">The sequence shown here is derived from an EMBL/GenBank/DDBJ whole genome shotgun (WGS) entry which is preliminary data.</text>
</comment>
<protein>
    <submittedName>
        <fullName evidence="1">Polysaccharide pyruvyl transferase family protein</fullName>
    </submittedName>
</protein>
<dbReference type="AlphaFoldDB" id="A0A735HJ88"/>
<organism evidence="1">
    <name type="scientific">Salmonella typhi</name>
    <dbReference type="NCBI Taxonomy" id="90370"/>
    <lineage>
        <taxon>Bacteria</taxon>
        <taxon>Pseudomonadati</taxon>
        <taxon>Pseudomonadota</taxon>
        <taxon>Gammaproteobacteria</taxon>
        <taxon>Enterobacterales</taxon>
        <taxon>Enterobacteriaceae</taxon>
        <taxon>Salmonella</taxon>
    </lineage>
</organism>
<feature type="non-terminal residue" evidence="1">
    <location>
        <position position="1"/>
    </location>
</feature>
<reference evidence="1" key="1">
    <citation type="journal article" date="2018" name="Genome Biol.">
        <title>SKESA: strategic k-mer extension for scrupulous assemblies.</title>
        <authorList>
            <person name="Souvorov A."/>
            <person name="Agarwala R."/>
            <person name="Lipman D.J."/>
        </authorList>
    </citation>
    <scope>NUCLEOTIDE SEQUENCE</scope>
    <source>
        <strain evidence="1">11-2088</strain>
    </source>
</reference>
<dbReference type="EMBL" id="DAASSY010000097">
    <property type="protein sequence ID" value="HAE6910142.1"/>
    <property type="molecule type" value="Genomic_DNA"/>
</dbReference>
<name>A0A735HJ88_SALTI</name>